<feature type="non-terminal residue" evidence="1">
    <location>
        <position position="117"/>
    </location>
</feature>
<evidence type="ECO:0000313" key="2">
    <source>
        <dbReference type="Proteomes" id="UP000789702"/>
    </source>
</evidence>
<comment type="caution">
    <text evidence="1">The sequence shown here is derived from an EMBL/GenBank/DDBJ whole genome shotgun (WGS) entry which is preliminary data.</text>
</comment>
<proteinExistence type="predicted"/>
<sequence>LGKPAKEIWSDLSTMLPKLNRVRASGKGLHEDDYYIVQQRDSYKEETYINYSFSPIYKLDGTVWGIINIVHEVTEKVLNNRRIKTLSNLSLQTAGAESLENACRIIMKTLQNNKDIP</sequence>
<gene>
    <name evidence="1" type="ORF">DHETER_LOCUS14199</name>
</gene>
<dbReference type="EMBL" id="CAJVPU010042451">
    <property type="protein sequence ID" value="CAG8743544.1"/>
    <property type="molecule type" value="Genomic_DNA"/>
</dbReference>
<reference evidence="1" key="1">
    <citation type="submission" date="2021-06" db="EMBL/GenBank/DDBJ databases">
        <authorList>
            <person name="Kallberg Y."/>
            <person name="Tangrot J."/>
            <person name="Rosling A."/>
        </authorList>
    </citation>
    <scope>NUCLEOTIDE SEQUENCE</scope>
    <source>
        <strain evidence="1">IL203A</strain>
    </source>
</reference>
<keyword evidence="2" id="KW-1185">Reference proteome</keyword>
<name>A0ACA9QAS9_9GLOM</name>
<accession>A0ACA9QAS9</accession>
<organism evidence="1 2">
    <name type="scientific">Dentiscutata heterogama</name>
    <dbReference type="NCBI Taxonomy" id="1316150"/>
    <lineage>
        <taxon>Eukaryota</taxon>
        <taxon>Fungi</taxon>
        <taxon>Fungi incertae sedis</taxon>
        <taxon>Mucoromycota</taxon>
        <taxon>Glomeromycotina</taxon>
        <taxon>Glomeromycetes</taxon>
        <taxon>Diversisporales</taxon>
        <taxon>Gigasporaceae</taxon>
        <taxon>Dentiscutata</taxon>
    </lineage>
</organism>
<evidence type="ECO:0000313" key="1">
    <source>
        <dbReference type="EMBL" id="CAG8743544.1"/>
    </source>
</evidence>
<dbReference type="Proteomes" id="UP000789702">
    <property type="component" value="Unassembled WGS sequence"/>
</dbReference>
<protein>
    <submittedName>
        <fullName evidence="1">5003_t:CDS:1</fullName>
    </submittedName>
</protein>
<feature type="non-terminal residue" evidence="1">
    <location>
        <position position="1"/>
    </location>
</feature>